<evidence type="ECO:0000313" key="1">
    <source>
        <dbReference type="EMBL" id="GER91115.1"/>
    </source>
</evidence>
<evidence type="ECO:0000313" key="2">
    <source>
        <dbReference type="Proteomes" id="UP000326912"/>
    </source>
</evidence>
<keyword evidence="2" id="KW-1185">Reference proteome</keyword>
<sequence>MKLAQMKEIADAILYEGYLLYPYRRSAIKNRQRWTFGVVYPQAYSLARGGQEPWTMRTECLFRGTPHQTQLTVMVRFLHLLQNNVVHVDKPAAIAHDGLIVPRQMHEEWEEGVTREIILPDLTLRRVLTQPIEQVISFPGRYVVQSLSNGSIRSSWREQQDILGLVKISASNVQADIYKLVVSIENLTPQAGIDMQQREAVLLNSFISTHTILQLQQGTFFSSLDPPDELSEVARRCQNCHTWPVLIGDEGELQTMLSSPIILYDYPKIAPESVGSFFDGTEIDEMLTLRMLTLSDDEKEELRHGDERAREILERTESLSVEQLMKLHGVVRRDDERQSVDERGNRQ</sequence>
<dbReference type="AlphaFoldDB" id="A0A5J4KT94"/>
<gene>
    <name evidence="1" type="ORF">KDW_52770</name>
</gene>
<dbReference type="EMBL" id="BKZW01000003">
    <property type="protein sequence ID" value="GER91115.1"/>
    <property type="molecule type" value="Genomic_DNA"/>
</dbReference>
<protein>
    <submittedName>
        <fullName evidence="1">Uncharacterized protein</fullName>
    </submittedName>
</protein>
<accession>A0A5J4KT94</accession>
<comment type="caution">
    <text evidence="1">The sequence shown here is derived from an EMBL/GenBank/DDBJ whole genome shotgun (WGS) entry which is preliminary data.</text>
</comment>
<dbReference type="Proteomes" id="UP000326912">
    <property type="component" value="Unassembled WGS sequence"/>
</dbReference>
<proteinExistence type="predicted"/>
<name>A0A5J4KT94_9CHLR</name>
<organism evidence="1 2">
    <name type="scientific">Dictyobacter vulcani</name>
    <dbReference type="NCBI Taxonomy" id="2607529"/>
    <lineage>
        <taxon>Bacteria</taxon>
        <taxon>Bacillati</taxon>
        <taxon>Chloroflexota</taxon>
        <taxon>Ktedonobacteria</taxon>
        <taxon>Ktedonobacterales</taxon>
        <taxon>Dictyobacteraceae</taxon>
        <taxon>Dictyobacter</taxon>
    </lineage>
</organism>
<reference evidence="1 2" key="1">
    <citation type="submission" date="2019-10" db="EMBL/GenBank/DDBJ databases">
        <title>Dictyobacter vulcani sp. nov., within the class Ktedonobacteria, isolated from soil of volcanic Mt. Zao.</title>
        <authorList>
            <person name="Zheng Y."/>
            <person name="Wang C.M."/>
            <person name="Sakai Y."/>
            <person name="Abe K."/>
            <person name="Yokota A."/>
            <person name="Yabe S."/>
        </authorList>
    </citation>
    <scope>NUCLEOTIDE SEQUENCE [LARGE SCALE GENOMIC DNA]</scope>
    <source>
        <strain evidence="1 2">W12</strain>
    </source>
</reference>
<dbReference type="RefSeq" id="WP_151758796.1">
    <property type="nucleotide sequence ID" value="NZ_BKZW01000003.1"/>
</dbReference>